<keyword evidence="1" id="KW-1133">Transmembrane helix</keyword>
<comment type="caution">
    <text evidence="2">The sequence shown here is derived from an EMBL/GenBank/DDBJ whole genome shotgun (WGS) entry which is preliminary data.</text>
</comment>
<dbReference type="NCBIfam" id="TIGR01444">
    <property type="entry name" value="fkbM_fam"/>
    <property type="match status" value="1"/>
</dbReference>
<keyword evidence="1" id="KW-0812">Transmembrane</keyword>
<keyword evidence="1" id="KW-0472">Membrane</keyword>
<feature type="transmembrane region" description="Helical" evidence="1">
    <location>
        <begin position="101"/>
        <end position="121"/>
    </location>
</feature>
<name>A0A7J7LLC6_9MAGN</name>
<dbReference type="PANTHER" id="PTHR34203">
    <property type="entry name" value="METHYLTRANSFERASE, FKBM FAMILY PROTEIN"/>
    <property type="match status" value="1"/>
</dbReference>
<dbReference type="PANTHER" id="PTHR34203:SF13">
    <property type="entry name" value="EXPRESSED PROTEIN"/>
    <property type="match status" value="1"/>
</dbReference>
<protein>
    <recommendedName>
        <fullName evidence="4">Methyltransferase FkbM domain-containing protein</fullName>
    </recommendedName>
</protein>
<dbReference type="SUPFAM" id="SSF53335">
    <property type="entry name" value="S-adenosyl-L-methionine-dependent methyltransferases"/>
    <property type="match status" value="1"/>
</dbReference>
<evidence type="ECO:0000313" key="2">
    <source>
        <dbReference type="EMBL" id="KAF6143475.1"/>
    </source>
</evidence>
<accession>A0A7J7LLC6</accession>
<evidence type="ECO:0000313" key="3">
    <source>
        <dbReference type="Proteomes" id="UP000541444"/>
    </source>
</evidence>
<gene>
    <name evidence="2" type="ORF">GIB67_029644</name>
</gene>
<evidence type="ECO:0000256" key="1">
    <source>
        <dbReference type="SAM" id="Phobius"/>
    </source>
</evidence>
<dbReference type="EMBL" id="JACGCM010002205">
    <property type="protein sequence ID" value="KAF6143475.1"/>
    <property type="molecule type" value="Genomic_DNA"/>
</dbReference>
<dbReference type="Proteomes" id="UP000541444">
    <property type="component" value="Unassembled WGS sequence"/>
</dbReference>
<dbReference type="InterPro" id="IPR029063">
    <property type="entry name" value="SAM-dependent_MTases_sf"/>
</dbReference>
<proteinExistence type="predicted"/>
<dbReference type="Gene3D" id="3.40.50.150">
    <property type="entry name" value="Vaccinia Virus protein VP39"/>
    <property type="match status" value="1"/>
</dbReference>
<dbReference type="InterPro" id="IPR052514">
    <property type="entry name" value="SAM-dependent_MTase"/>
</dbReference>
<feature type="transmembrane region" description="Helical" evidence="1">
    <location>
        <begin position="30"/>
        <end position="54"/>
    </location>
</feature>
<keyword evidence="3" id="KW-1185">Reference proteome</keyword>
<dbReference type="AlphaFoldDB" id="A0A7J7LLC6"/>
<evidence type="ECO:0008006" key="4">
    <source>
        <dbReference type="Google" id="ProtNLM"/>
    </source>
</evidence>
<dbReference type="OrthoDB" id="411251at2759"/>
<reference evidence="2 3" key="1">
    <citation type="journal article" date="2020" name="IScience">
        <title>Genome Sequencing of the Endangered Kingdonia uniflora (Circaeasteraceae, Ranunculales) Reveals Potential Mechanisms of Evolutionary Specialization.</title>
        <authorList>
            <person name="Sun Y."/>
            <person name="Deng T."/>
            <person name="Zhang A."/>
            <person name="Moore M.J."/>
            <person name="Landis J.B."/>
            <person name="Lin N."/>
            <person name="Zhang H."/>
            <person name="Zhang X."/>
            <person name="Huang J."/>
            <person name="Zhang X."/>
            <person name="Sun H."/>
            <person name="Wang H."/>
        </authorList>
    </citation>
    <scope>NUCLEOTIDE SEQUENCE [LARGE SCALE GENOMIC DNA]</scope>
    <source>
        <strain evidence="2">TB1705</strain>
        <tissue evidence="2">Leaf</tissue>
    </source>
</reference>
<organism evidence="2 3">
    <name type="scientific">Kingdonia uniflora</name>
    <dbReference type="NCBI Taxonomy" id="39325"/>
    <lineage>
        <taxon>Eukaryota</taxon>
        <taxon>Viridiplantae</taxon>
        <taxon>Streptophyta</taxon>
        <taxon>Embryophyta</taxon>
        <taxon>Tracheophyta</taxon>
        <taxon>Spermatophyta</taxon>
        <taxon>Magnoliopsida</taxon>
        <taxon>Ranunculales</taxon>
        <taxon>Circaeasteraceae</taxon>
        <taxon>Kingdonia</taxon>
    </lineage>
</organism>
<dbReference type="InterPro" id="IPR006342">
    <property type="entry name" value="FkbM_mtfrase"/>
</dbReference>
<sequence>MMKGKLFRRPDISVTIQEVLEKMRSKDGGYVVDVGANVGMATFAAAAMGFRVLAFEPVFENLQRVCDGVFLNRVGDRVTLFEAVASDWIGNITFHKVLGNYASFVLLICVEFYVLVVKFTFSYAKTNAIND</sequence>